<organism evidence="1">
    <name type="scientific">viral metagenome</name>
    <dbReference type="NCBI Taxonomy" id="1070528"/>
    <lineage>
        <taxon>unclassified sequences</taxon>
        <taxon>metagenomes</taxon>
        <taxon>organismal metagenomes</taxon>
    </lineage>
</organism>
<dbReference type="AlphaFoldDB" id="A0A6C0ADE7"/>
<protein>
    <submittedName>
        <fullName evidence="1">Uncharacterized protein</fullName>
    </submittedName>
</protein>
<dbReference type="EMBL" id="MN740550">
    <property type="protein sequence ID" value="QHS77490.1"/>
    <property type="molecule type" value="Genomic_DNA"/>
</dbReference>
<proteinExistence type="predicted"/>
<reference evidence="1" key="1">
    <citation type="journal article" date="2020" name="Nature">
        <title>Giant virus diversity and host interactions through global metagenomics.</title>
        <authorList>
            <person name="Schulz F."/>
            <person name="Roux S."/>
            <person name="Paez-Espino D."/>
            <person name="Jungbluth S."/>
            <person name="Walsh D.A."/>
            <person name="Denef V.J."/>
            <person name="McMahon K.D."/>
            <person name="Konstantinidis K.T."/>
            <person name="Eloe-Fadrosh E.A."/>
            <person name="Kyrpides N.C."/>
            <person name="Woyke T."/>
        </authorList>
    </citation>
    <scope>NUCLEOTIDE SEQUENCE</scope>
    <source>
        <strain evidence="1">GVMAG-S-1004661-13</strain>
    </source>
</reference>
<name>A0A6C0ADE7_9ZZZZ</name>
<sequence length="365" mass="42653">MTKIDYSYSGFNSSHLIRLEQFIESNDNLNKEDYENTISQIKNYKSSKGNLCTKLNKSVLFNELLLEIYKVLNKEVPDLTPTINPSIFNKDYTSENVQLLVELIGWTELKIQVTGSYVKNAKIIIRNSKGKSLFCSSNLKTNEWGRLNLEVPNIEPIILIESKYGISTFNNSKQKHMWLLKIMDLNHTIVDCNLNVFTTINAKYHYPCESYNFINNQNLNEVLGFDNEKQFDADYIQNKQLLRLTLFMKLLRLVGVKSSKIAKEIINKKTTNETQLMCELLDLKQRTFVSKIMNYLESQERVNIIKYIRIIYAIEKYISDSLRHCPFKFWIKYSTIINNLINEVNRLTNKVDPKLEEFPNASFLG</sequence>
<evidence type="ECO:0000313" key="1">
    <source>
        <dbReference type="EMBL" id="QHS77490.1"/>
    </source>
</evidence>
<accession>A0A6C0ADE7</accession>